<dbReference type="HAMAP" id="MF_01973">
    <property type="entry name" value="lon_bact"/>
    <property type="match status" value="1"/>
</dbReference>
<dbReference type="Gene3D" id="3.30.230.10">
    <property type="match status" value="1"/>
</dbReference>
<evidence type="ECO:0000256" key="7">
    <source>
        <dbReference type="ARBA" id="ARBA00022840"/>
    </source>
</evidence>
<evidence type="ECO:0000256" key="8">
    <source>
        <dbReference type="ARBA" id="ARBA00023016"/>
    </source>
</evidence>
<dbReference type="Gene3D" id="1.20.5.5270">
    <property type="match status" value="1"/>
</dbReference>
<evidence type="ECO:0000256" key="4">
    <source>
        <dbReference type="ARBA" id="ARBA00022741"/>
    </source>
</evidence>
<evidence type="ECO:0000256" key="16">
    <source>
        <dbReference type="PIRSR" id="PIRSR001174-1"/>
    </source>
</evidence>
<keyword evidence="2 14" id="KW-0963">Cytoplasm</keyword>
<evidence type="ECO:0000256" key="1">
    <source>
        <dbReference type="ARBA" id="ARBA00004496"/>
    </source>
</evidence>
<dbReference type="SMART" id="SM00382">
    <property type="entry name" value="AAA"/>
    <property type="match status" value="1"/>
</dbReference>
<dbReference type="GO" id="GO:0034605">
    <property type="term" value="P:cellular response to heat"/>
    <property type="evidence" value="ECO:0007669"/>
    <property type="project" value="UniProtKB-UniRule"/>
</dbReference>
<name>A0AAE4AK63_9FIRM</name>
<dbReference type="PROSITE" id="PS51786">
    <property type="entry name" value="LON_PROTEOLYTIC"/>
    <property type="match status" value="1"/>
</dbReference>
<evidence type="ECO:0000256" key="11">
    <source>
        <dbReference type="ARBA" id="ARBA00066743"/>
    </source>
</evidence>
<accession>A0AAE4AK63</accession>
<dbReference type="InterPro" id="IPR054594">
    <property type="entry name" value="Lon_lid"/>
</dbReference>
<dbReference type="NCBIfam" id="TIGR00763">
    <property type="entry name" value="lon"/>
    <property type="match status" value="1"/>
</dbReference>
<sequence>MRENHSFPTVALRARVVLPGETTHFDISRKKSMAAIEAAMQKGEKLFLIAQRDPDALDPDAEGLFQYGTLCEIRQLARLPQDMGRVVVEGTLRCRMEELLPGQEFLSARVAEEPRRAAQPEDPATEAMLRIIRGKLKEYAAGHRAFAEKLLGDMLAVDELELLITRTAAELPWNWRTAQRFLECSDTETLYGELAGELTREVAVNEIRHAFQEKLKENIDKNQKDYVLREQLKLLHEELGDDSFLSESEEYEARLEKLFASDEVKTKLKKELFRMKSMQSGSPEANVLRNYLDTLLELPWNHCSKDSEDLVEAERILNRDHYGLKKVKERILEYLAVRMLNPEGHGPILCLVGPPGTGKTSIARSVAEALNRRYVRISLGGVRDEAEIRGHRKTYVGAMPGRIVDGLRQAGTANPLMLLDEVDKLSPEHHGATASALLEVLDSEQNMHFRDHYVELPVDLSGVLFIATANSTETIPGPLLDRMELIEISSYTENEKLHIAKDYLVEKQKRLNGIRPDQLEITESALKKLIHSYTREAGVRGAERRIGELCRKSALKLMRGHKGRIRITERQLPVYLGRARVRPEDERHPDAVGIVRGLAWTRVGGDTLEIEVNIMPGKGELKLTGQMGSVMRESAQTALSCVRSLSADWRVAEDFYEKHEIHLHIPEGAVPKDGPSAGVTMATALLSAVTEIPVSGAVAMTGEITLRGRILPVGGLKEKILAAKAAHMEKVLVPEANRADIAELDREITGGLEIVYIRELPEALREAFREL</sequence>
<dbReference type="InterPro" id="IPR008269">
    <property type="entry name" value="Lon_proteolytic"/>
</dbReference>
<gene>
    <name evidence="14" type="primary">lon</name>
    <name evidence="22" type="ORF">J2S20_000596</name>
</gene>
<dbReference type="GO" id="GO:0004176">
    <property type="term" value="F:ATP-dependent peptidase activity"/>
    <property type="evidence" value="ECO:0007669"/>
    <property type="project" value="UniProtKB-UniRule"/>
</dbReference>
<evidence type="ECO:0000313" key="22">
    <source>
        <dbReference type="EMBL" id="MDQ0151914.1"/>
    </source>
</evidence>
<evidence type="ECO:0000259" key="20">
    <source>
        <dbReference type="PROSITE" id="PS51786"/>
    </source>
</evidence>
<evidence type="ECO:0000256" key="19">
    <source>
        <dbReference type="RuleBase" id="RU000591"/>
    </source>
</evidence>
<keyword evidence="4 14" id="KW-0547">Nucleotide-binding</keyword>
<comment type="function">
    <text evidence="10 14">ATP-dependent serine protease that mediates the selective degradation of mutant and abnormal proteins as well as certain short-lived regulatory proteins. Required for cellular homeostasis and for survival from DNA damage and developmental changes induced by stress. Degrades polypeptides processively to yield small peptide fragments that are 5 to 10 amino acids long. Binds to DNA in a double-stranded, site-specific manner.</text>
</comment>
<comment type="subunit">
    <text evidence="14 15">Homohexamer. Organized in a ring with a central cavity.</text>
</comment>
<evidence type="ECO:0000256" key="2">
    <source>
        <dbReference type="ARBA" id="ARBA00022490"/>
    </source>
</evidence>
<proteinExistence type="evidence at transcript level"/>
<dbReference type="PANTHER" id="PTHR43718:SF2">
    <property type="entry name" value="LON PROTEASE HOMOLOG, MITOCHONDRIAL"/>
    <property type="match status" value="1"/>
</dbReference>
<dbReference type="InterPro" id="IPR046336">
    <property type="entry name" value="Lon_prtase_N_sf"/>
</dbReference>
<dbReference type="InterPro" id="IPR020568">
    <property type="entry name" value="Ribosomal_Su5_D2-typ_SF"/>
</dbReference>
<evidence type="ECO:0000256" key="10">
    <source>
        <dbReference type="ARBA" id="ARBA00053875"/>
    </source>
</evidence>
<dbReference type="Pfam" id="PF22667">
    <property type="entry name" value="Lon_lid"/>
    <property type="match status" value="1"/>
</dbReference>
<evidence type="ECO:0000313" key="23">
    <source>
        <dbReference type="Proteomes" id="UP001241537"/>
    </source>
</evidence>
<keyword evidence="3 14" id="KW-0645">Protease</keyword>
<keyword evidence="7 14" id="KW-0067">ATP-binding</keyword>
<dbReference type="InterPro" id="IPR003111">
    <property type="entry name" value="Lon_prtase_N"/>
</dbReference>
<dbReference type="GO" id="GO:0004252">
    <property type="term" value="F:serine-type endopeptidase activity"/>
    <property type="evidence" value="ECO:0007669"/>
    <property type="project" value="UniProtKB-UniRule"/>
</dbReference>
<evidence type="ECO:0000256" key="13">
    <source>
        <dbReference type="ARBA" id="ARBA00082722"/>
    </source>
</evidence>
<dbReference type="CDD" id="cd19500">
    <property type="entry name" value="RecA-like_Lon"/>
    <property type="match status" value="1"/>
</dbReference>
<dbReference type="Gene3D" id="1.20.58.1480">
    <property type="match status" value="1"/>
</dbReference>
<dbReference type="PROSITE" id="PS51787">
    <property type="entry name" value="LON_N"/>
    <property type="match status" value="1"/>
</dbReference>
<evidence type="ECO:0000256" key="17">
    <source>
        <dbReference type="PIRSR" id="PIRSR001174-2"/>
    </source>
</evidence>
<dbReference type="InterPro" id="IPR003593">
    <property type="entry name" value="AAA+_ATPase"/>
</dbReference>
<dbReference type="FunFam" id="3.40.50.300:FF:000021">
    <property type="entry name" value="Lon protease homolog"/>
    <property type="match status" value="1"/>
</dbReference>
<dbReference type="SUPFAM" id="SSF88697">
    <property type="entry name" value="PUA domain-like"/>
    <property type="match status" value="1"/>
</dbReference>
<reference evidence="22" key="1">
    <citation type="submission" date="2023-07" db="EMBL/GenBank/DDBJ databases">
        <title>Genomic Encyclopedia of Type Strains, Phase IV (KMG-IV): sequencing the most valuable type-strain genomes for metagenomic binning, comparative biology and taxonomic classification.</title>
        <authorList>
            <person name="Goeker M."/>
        </authorList>
    </citation>
    <scope>NUCLEOTIDE SEQUENCE</scope>
    <source>
        <strain evidence="22">DSM 19659</strain>
    </source>
</reference>
<dbReference type="InterPro" id="IPR027065">
    <property type="entry name" value="Lon_Prtase"/>
</dbReference>
<dbReference type="Pfam" id="PF00004">
    <property type="entry name" value="AAA"/>
    <property type="match status" value="1"/>
</dbReference>
<dbReference type="Pfam" id="PF02190">
    <property type="entry name" value="LON_substr_bdg"/>
    <property type="match status" value="1"/>
</dbReference>
<organism evidence="22 23">
    <name type="scientific">Moryella indoligenes</name>
    <dbReference type="NCBI Taxonomy" id="371674"/>
    <lineage>
        <taxon>Bacteria</taxon>
        <taxon>Bacillati</taxon>
        <taxon>Bacillota</taxon>
        <taxon>Clostridia</taxon>
        <taxon>Lachnospirales</taxon>
        <taxon>Lachnospiraceae</taxon>
        <taxon>Moryella</taxon>
    </lineage>
</organism>
<keyword evidence="8 14" id="KW-0346">Stress response</keyword>
<dbReference type="SMART" id="SM00464">
    <property type="entry name" value="LON"/>
    <property type="match status" value="1"/>
</dbReference>
<evidence type="ECO:0000256" key="18">
    <source>
        <dbReference type="PROSITE-ProRule" id="PRU01122"/>
    </source>
</evidence>
<dbReference type="SUPFAM" id="SSF52540">
    <property type="entry name" value="P-loop containing nucleoside triphosphate hydrolases"/>
    <property type="match status" value="1"/>
</dbReference>
<dbReference type="RefSeq" id="WP_307253131.1">
    <property type="nucleotide sequence ID" value="NZ_JAUSTO010000003.1"/>
</dbReference>
<dbReference type="InterPro" id="IPR004815">
    <property type="entry name" value="Lon_bac/euk-typ"/>
</dbReference>
<dbReference type="InterPro" id="IPR027417">
    <property type="entry name" value="P-loop_NTPase"/>
</dbReference>
<dbReference type="Gene3D" id="3.40.50.300">
    <property type="entry name" value="P-loop containing nucleotide triphosphate hydrolases"/>
    <property type="match status" value="1"/>
</dbReference>
<feature type="domain" description="Lon proteolytic" evidence="20">
    <location>
        <begin position="589"/>
        <end position="770"/>
    </location>
</feature>
<comment type="caution">
    <text evidence="22">The sequence shown here is derived from an EMBL/GenBank/DDBJ whole genome shotgun (WGS) entry which is preliminary data.</text>
</comment>
<feature type="domain" description="Lon N-terminal" evidence="21">
    <location>
        <begin position="7"/>
        <end position="202"/>
    </location>
</feature>
<dbReference type="PRINTS" id="PR00830">
    <property type="entry name" value="ENDOLAPTASE"/>
</dbReference>
<dbReference type="InterPro" id="IPR008268">
    <property type="entry name" value="Peptidase_S16_AS"/>
</dbReference>
<comment type="catalytic activity">
    <reaction evidence="9 14 15 18">
        <text>Hydrolysis of proteins in presence of ATP.</text>
        <dbReference type="EC" id="3.4.21.53"/>
    </reaction>
</comment>
<protein>
    <recommendedName>
        <fullName evidence="12 14">Lon protease</fullName>
        <ecNumber evidence="11 14">3.4.21.53</ecNumber>
    </recommendedName>
    <alternativeName>
        <fullName evidence="13 14">ATP-dependent protease La</fullName>
    </alternativeName>
</protein>
<evidence type="ECO:0000256" key="15">
    <source>
        <dbReference type="PIRNR" id="PIRNR001174"/>
    </source>
</evidence>
<dbReference type="InterPro" id="IPR003959">
    <property type="entry name" value="ATPase_AAA_core"/>
</dbReference>
<feature type="binding site" evidence="14 17">
    <location>
        <begin position="353"/>
        <end position="360"/>
    </location>
    <ligand>
        <name>ATP</name>
        <dbReference type="ChEBI" id="CHEBI:30616"/>
    </ligand>
</feature>
<dbReference type="PIRSF" id="PIRSF001174">
    <property type="entry name" value="Lon_proteas"/>
    <property type="match status" value="1"/>
</dbReference>
<dbReference type="GO" id="GO:0043565">
    <property type="term" value="F:sequence-specific DNA binding"/>
    <property type="evidence" value="ECO:0007669"/>
    <property type="project" value="UniProtKB-UniRule"/>
</dbReference>
<keyword evidence="5 14" id="KW-0378">Hydrolase</keyword>
<evidence type="ECO:0000256" key="6">
    <source>
        <dbReference type="ARBA" id="ARBA00022825"/>
    </source>
</evidence>
<dbReference type="InterPro" id="IPR014721">
    <property type="entry name" value="Ribsml_uS5_D2-typ_fold_subgr"/>
</dbReference>
<dbReference type="GO" id="GO:0005524">
    <property type="term" value="F:ATP binding"/>
    <property type="evidence" value="ECO:0007669"/>
    <property type="project" value="UniProtKB-UniRule"/>
</dbReference>
<feature type="active site" evidence="14 16">
    <location>
        <position position="719"/>
    </location>
</feature>
<evidence type="ECO:0000256" key="14">
    <source>
        <dbReference type="HAMAP-Rule" id="MF_01973"/>
    </source>
</evidence>
<dbReference type="EC" id="3.4.21.53" evidence="11 14"/>
<dbReference type="PANTHER" id="PTHR43718">
    <property type="entry name" value="LON PROTEASE"/>
    <property type="match status" value="1"/>
</dbReference>
<dbReference type="GO" id="GO:0016887">
    <property type="term" value="F:ATP hydrolysis activity"/>
    <property type="evidence" value="ECO:0007669"/>
    <property type="project" value="UniProtKB-UniRule"/>
</dbReference>
<evidence type="ECO:0000256" key="12">
    <source>
        <dbReference type="ARBA" id="ARBA00071934"/>
    </source>
</evidence>
<dbReference type="InterPro" id="IPR015947">
    <property type="entry name" value="PUA-like_sf"/>
</dbReference>
<comment type="subcellular location">
    <subcellularLocation>
        <location evidence="1 14 15">Cytoplasm</location>
    </subcellularLocation>
</comment>
<dbReference type="EMBL" id="JAUSTO010000003">
    <property type="protein sequence ID" value="MDQ0151914.1"/>
    <property type="molecule type" value="Genomic_DNA"/>
</dbReference>
<evidence type="ECO:0000256" key="3">
    <source>
        <dbReference type="ARBA" id="ARBA00022670"/>
    </source>
</evidence>
<feature type="active site" evidence="14 16">
    <location>
        <position position="676"/>
    </location>
</feature>
<dbReference type="InterPro" id="IPR027543">
    <property type="entry name" value="Lon_bac"/>
</dbReference>
<comment type="similarity">
    <text evidence="14 15 18 19">Belongs to the peptidase S16 family.</text>
</comment>
<dbReference type="GO" id="GO:0006515">
    <property type="term" value="P:protein quality control for misfolded or incompletely synthesized proteins"/>
    <property type="evidence" value="ECO:0007669"/>
    <property type="project" value="UniProtKB-UniRule"/>
</dbReference>
<dbReference type="Gene3D" id="2.30.130.40">
    <property type="entry name" value="LON domain-like"/>
    <property type="match status" value="1"/>
</dbReference>
<dbReference type="Proteomes" id="UP001241537">
    <property type="component" value="Unassembled WGS sequence"/>
</dbReference>
<keyword evidence="6 14" id="KW-0720">Serine protease</keyword>
<evidence type="ECO:0000256" key="5">
    <source>
        <dbReference type="ARBA" id="ARBA00022801"/>
    </source>
</evidence>
<dbReference type="Pfam" id="PF05362">
    <property type="entry name" value="Lon_C"/>
    <property type="match status" value="1"/>
</dbReference>
<dbReference type="AlphaFoldDB" id="A0AAE4AK63"/>
<evidence type="ECO:0000256" key="9">
    <source>
        <dbReference type="ARBA" id="ARBA00050665"/>
    </source>
</evidence>
<evidence type="ECO:0000259" key="21">
    <source>
        <dbReference type="PROSITE" id="PS51787"/>
    </source>
</evidence>
<dbReference type="PROSITE" id="PS01046">
    <property type="entry name" value="LON_SER"/>
    <property type="match status" value="1"/>
</dbReference>
<comment type="induction">
    <text evidence="14">By heat shock.</text>
</comment>
<keyword evidence="23" id="KW-1185">Reference proteome</keyword>
<dbReference type="SUPFAM" id="SSF54211">
    <property type="entry name" value="Ribosomal protein S5 domain 2-like"/>
    <property type="match status" value="1"/>
</dbReference>
<dbReference type="GO" id="GO:0005737">
    <property type="term" value="C:cytoplasm"/>
    <property type="evidence" value="ECO:0007669"/>
    <property type="project" value="UniProtKB-SubCell"/>
</dbReference>
<dbReference type="Gene3D" id="1.10.8.60">
    <property type="match status" value="1"/>
</dbReference>